<evidence type="ECO:0000256" key="8">
    <source>
        <dbReference type="NCBIfam" id="TIGR00517"/>
    </source>
</evidence>
<comment type="subcellular location">
    <subcellularLocation>
        <location evidence="7">Cytoplasm</location>
    </subcellularLocation>
</comment>
<evidence type="ECO:0000256" key="1">
    <source>
        <dbReference type="ARBA" id="ARBA00022450"/>
    </source>
</evidence>
<comment type="PTM">
    <text evidence="9">4'-phosphopantetheine is transferred from CoA to a specific serine of apo-ACP by acpS.</text>
</comment>
<evidence type="ECO:0000313" key="11">
    <source>
        <dbReference type="EMBL" id="AMV67940.1"/>
    </source>
</evidence>
<comment type="function">
    <text evidence="7 9">Carrier of the growing fatty acid chain in fatty acid biosynthesis.</text>
</comment>
<feature type="modified residue" description="O-(pantetheine 4'-phosphoryl)serine" evidence="7">
    <location>
        <position position="39"/>
    </location>
</feature>
<evidence type="ECO:0000259" key="10">
    <source>
        <dbReference type="PROSITE" id="PS50075"/>
    </source>
</evidence>
<proteinExistence type="inferred from homology"/>
<dbReference type="NCBIfam" id="NF002148">
    <property type="entry name" value="PRK00982.1-2"/>
    <property type="match status" value="1"/>
</dbReference>
<comment type="PTM">
    <text evidence="7">4'-phosphopantetheine is transferred from CoA to a specific serine of apo-ACP by AcpS. This modification is essential for activity because fatty acids are bound in thioester linkage to the sulfhydryl of the prosthetic group.</text>
</comment>
<dbReference type="InterPro" id="IPR009081">
    <property type="entry name" value="PP-bd_ACP"/>
</dbReference>
<dbReference type="InterPro" id="IPR036736">
    <property type="entry name" value="ACP-like_sf"/>
</dbReference>
<dbReference type="PANTHER" id="PTHR20863">
    <property type="entry name" value="ACYL CARRIER PROTEIN"/>
    <property type="match status" value="1"/>
</dbReference>
<keyword evidence="12" id="KW-1185">Reference proteome</keyword>
<dbReference type="InterPro" id="IPR003231">
    <property type="entry name" value="ACP"/>
</dbReference>
<keyword evidence="4 7" id="KW-0276">Fatty acid metabolism</keyword>
<evidence type="ECO:0000256" key="5">
    <source>
        <dbReference type="ARBA" id="ARBA00023098"/>
    </source>
</evidence>
<keyword evidence="5 7" id="KW-0443">Lipid metabolism</keyword>
<comment type="pathway">
    <text evidence="7 9">Lipid metabolism; fatty acid biosynthesis.</text>
</comment>
<dbReference type="Gene3D" id="1.10.1200.10">
    <property type="entry name" value="ACP-like"/>
    <property type="match status" value="1"/>
</dbReference>
<dbReference type="PROSITE" id="PS50075">
    <property type="entry name" value="CARRIER"/>
    <property type="match status" value="1"/>
</dbReference>
<keyword evidence="6 7" id="KW-0275">Fatty acid biosynthesis</keyword>
<dbReference type="SUPFAM" id="SSF47336">
    <property type="entry name" value="ACP-like"/>
    <property type="match status" value="1"/>
</dbReference>
<feature type="domain" description="Carrier" evidence="10">
    <location>
        <begin position="4"/>
        <end position="79"/>
    </location>
</feature>
<dbReference type="NCBIfam" id="NF002150">
    <property type="entry name" value="PRK00982.1-4"/>
    <property type="match status" value="1"/>
</dbReference>
<accession>A0ABN4NBM6</accession>
<keyword evidence="1 7" id="KW-0596">Phosphopantetheine</keyword>
<keyword evidence="3 7" id="KW-0597">Phosphoprotein</keyword>
<evidence type="ECO:0000256" key="2">
    <source>
        <dbReference type="ARBA" id="ARBA00022516"/>
    </source>
</evidence>
<evidence type="ECO:0000256" key="6">
    <source>
        <dbReference type="ARBA" id="ARBA00023160"/>
    </source>
</evidence>
<evidence type="ECO:0000313" key="12">
    <source>
        <dbReference type="Proteomes" id="UP000076244"/>
    </source>
</evidence>
<protein>
    <recommendedName>
        <fullName evidence="7 8">Acyl carrier protein</fullName>
        <shortName evidence="7">ACP</shortName>
    </recommendedName>
</protein>
<keyword evidence="2 7" id="KW-0444">Lipid biosynthesis</keyword>
<dbReference type="Proteomes" id="UP000076244">
    <property type="component" value="Chromosome"/>
</dbReference>
<dbReference type="EMBL" id="CP012288">
    <property type="protein sequence ID" value="AMV67940.1"/>
    <property type="molecule type" value="Genomic_DNA"/>
</dbReference>
<sequence>MTKEEVFNKISDIIVDHFDVDKAKVTNDLNFKTDLNADSIDIVEFVLELEDAFGAEISDEDAEKLSTVGQAVDFITANQKSKGSLSNRIGGDFERHIHFGECAFCGSLSNRIGGDFERHIHFGECAFCLLMN</sequence>
<dbReference type="HAMAP" id="MF_01217">
    <property type="entry name" value="Acyl_carrier"/>
    <property type="match status" value="1"/>
</dbReference>
<dbReference type="PANTHER" id="PTHR20863:SF76">
    <property type="entry name" value="CARRIER DOMAIN-CONTAINING PROTEIN"/>
    <property type="match status" value="1"/>
</dbReference>
<dbReference type="NCBIfam" id="TIGR00517">
    <property type="entry name" value="acyl_carrier"/>
    <property type="match status" value="1"/>
</dbReference>
<organism evidence="11 12">
    <name type="scientific">Pediococcus damnosus</name>
    <dbReference type="NCBI Taxonomy" id="51663"/>
    <lineage>
        <taxon>Bacteria</taxon>
        <taxon>Bacillati</taxon>
        <taxon>Bacillota</taxon>
        <taxon>Bacilli</taxon>
        <taxon>Lactobacillales</taxon>
        <taxon>Lactobacillaceae</taxon>
        <taxon>Pediococcus</taxon>
    </lineage>
</organism>
<gene>
    <name evidence="7" type="primary">acpP</name>
    <name evidence="11" type="ORF">ADU72_2019</name>
</gene>
<comment type="similarity">
    <text evidence="7">Belongs to the acyl carrier protein (ACP) family.</text>
</comment>
<reference evidence="11 12" key="1">
    <citation type="journal article" date="2016" name="PLoS ONE">
        <title>The Identification of Novel Diagnostic Marker Genes for the Detection of Beer Spoiling Pediococcus damnosus Strains Using the BlAst Diagnostic Gene findEr.</title>
        <authorList>
            <person name="Behr J."/>
            <person name="Geissler A.J."/>
            <person name="Schmid J."/>
            <person name="Zehe A."/>
            <person name="Vogel R.F."/>
        </authorList>
    </citation>
    <scope>NUCLEOTIDE SEQUENCE [LARGE SCALE GENOMIC DNA]</scope>
    <source>
        <strain evidence="11 12">TMW 2.1535</strain>
    </source>
</reference>
<evidence type="ECO:0000256" key="4">
    <source>
        <dbReference type="ARBA" id="ARBA00022832"/>
    </source>
</evidence>
<dbReference type="Pfam" id="PF00550">
    <property type="entry name" value="PP-binding"/>
    <property type="match status" value="1"/>
</dbReference>
<evidence type="ECO:0000256" key="9">
    <source>
        <dbReference type="RuleBase" id="RU003545"/>
    </source>
</evidence>
<evidence type="ECO:0000256" key="3">
    <source>
        <dbReference type="ARBA" id="ARBA00022553"/>
    </source>
</evidence>
<name>A0ABN4NBM6_9LACO</name>
<keyword evidence="7" id="KW-0963">Cytoplasm</keyword>
<evidence type="ECO:0000256" key="7">
    <source>
        <dbReference type="HAMAP-Rule" id="MF_01217"/>
    </source>
</evidence>